<dbReference type="SUPFAM" id="SSF46785">
    <property type="entry name" value="Winged helix' DNA-binding domain"/>
    <property type="match status" value="1"/>
</dbReference>
<feature type="domain" description="HTH lysR-type" evidence="6">
    <location>
        <begin position="1"/>
        <end position="58"/>
    </location>
</feature>
<organism evidence="7 8">
    <name type="scientific">Murimonas intestini</name>
    <dbReference type="NCBI Taxonomy" id="1337051"/>
    <lineage>
        <taxon>Bacteria</taxon>
        <taxon>Bacillati</taxon>
        <taxon>Bacillota</taxon>
        <taxon>Clostridia</taxon>
        <taxon>Lachnospirales</taxon>
        <taxon>Lachnospiraceae</taxon>
        <taxon>Murimonas</taxon>
    </lineage>
</organism>
<dbReference type="SUPFAM" id="SSF53850">
    <property type="entry name" value="Periplasmic binding protein-like II"/>
    <property type="match status" value="1"/>
</dbReference>
<keyword evidence="3 7" id="KW-0238">DNA-binding</keyword>
<evidence type="ECO:0000256" key="5">
    <source>
        <dbReference type="SAM" id="MobiDB-lite"/>
    </source>
</evidence>
<evidence type="ECO:0000256" key="3">
    <source>
        <dbReference type="ARBA" id="ARBA00023125"/>
    </source>
</evidence>
<dbReference type="Pfam" id="PF03466">
    <property type="entry name" value="LysR_substrate"/>
    <property type="match status" value="1"/>
</dbReference>
<evidence type="ECO:0000259" key="6">
    <source>
        <dbReference type="PROSITE" id="PS50931"/>
    </source>
</evidence>
<dbReference type="InterPro" id="IPR036388">
    <property type="entry name" value="WH-like_DNA-bd_sf"/>
</dbReference>
<dbReference type="GO" id="GO:0000976">
    <property type="term" value="F:transcription cis-regulatory region binding"/>
    <property type="evidence" value="ECO:0007669"/>
    <property type="project" value="TreeGrafter"/>
</dbReference>
<keyword evidence="8" id="KW-1185">Reference proteome</keyword>
<keyword evidence="2" id="KW-0805">Transcription regulation</keyword>
<evidence type="ECO:0000256" key="1">
    <source>
        <dbReference type="ARBA" id="ARBA00009437"/>
    </source>
</evidence>
<protein>
    <submittedName>
        <fullName evidence="7">DNA-binding transcriptional LysR family regulator</fullName>
    </submittedName>
</protein>
<dbReference type="PANTHER" id="PTHR30126:SF39">
    <property type="entry name" value="HTH-TYPE TRANSCRIPTIONAL REGULATOR CYSL"/>
    <property type="match status" value="1"/>
</dbReference>
<gene>
    <name evidence="7" type="ORF">C7383_110162</name>
</gene>
<dbReference type="AlphaFoldDB" id="A0AB73T1R9"/>
<sequence>MTLRHLRIFVTVYQELSMTKASKKLHLAQPSVSLAVKELEQYYGICLFDRISRRLYPTQEGEMLYDYALHIVSLFDEMEENISDKGKSGIIRAGASVTIGNFLMPGLVDRFTAEYPEVRVQVTVNNSEFLETAVLNNQLDFALTEGRIEHPQIIREAFLEDSICFICHPAHPLTQKAEGEISFDMLADCPFVLRERGSAGREIVEEAMKYRQRRLNIVWESLSTQAIVRAVAKNIGLSALPYMLVEKDIQEGRVARIPFDMPALHREFAVICHQNKYLSAGAREFIRMAKEYTVEYPEGCQEDIPREGSSNTCKAGGKENGKR</sequence>
<dbReference type="Proteomes" id="UP000245412">
    <property type="component" value="Unassembled WGS sequence"/>
</dbReference>
<dbReference type="PROSITE" id="PS50931">
    <property type="entry name" value="HTH_LYSR"/>
    <property type="match status" value="1"/>
</dbReference>
<comment type="similarity">
    <text evidence="1">Belongs to the LysR transcriptional regulatory family.</text>
</comment>
<proteinExistence type="inferred from homology"/>
<reference evidence="7 8" key="1">
    <citation type="submission" date="2018-05" db="EMBL/GenBank/DDBJ databases">
        <authorList>
            <person name="Goeker M."/>
            <person name="Huntemann M."/>
            <person name="Clum A."/>
            <person name="Pillay M."/>
            <person name="Palaniappan K."/>
            <person name="Varghese N."/>
            <person name="Mikhailova N."/>
            <person name="Stamatis D."/>
            <person name="Reddy T."/>
            <person name="Daum C."/>
            <person name="Shapiro N."/>
            <person name="Ivanova N."/>
            <person name="Kyrpides N."/>
            <person name="Woyke T."/>
        </authorList>
    </citation>
    <scope>NUCLEOTIDE SEQUENCE [LARGE SCALE GENOMIC DNA]</scope>
    <source>
        <strain evidence="7 8">DSM 26524</strain>
    </source>
</reference>
<comment type="caution">
    <text evidence="7">The sequence shown here is derived from an EMBL/GenBank/DDBJ whole genome shotgun (WGS) entry which is preliminary data.</text>
</comment>
<accession>A0AB73T1R9</accession>
<feature type="region of interest" description="Disordered" evidence="5">
    <location>
        <begin position="301"/>
        <end position="323"/>
    </location>
</feature>
<dbReference type="InterPro" id="IPR036390">
    <property type="entry name" value="WH_DNA-bd_sf"/>
</dbReference>
<name>A0AB73T1R9_9FIRM</name>
<evidence type="ECO:0000256" key="4">
    <source>
        <dbReference type="ARBA" id="ARBA00023163"/>
    </source>
</evidence>
<evidence type="ECO:0000313" key="7">
    <source>
        <dbReference type="EMBL" id="PWJ74122.1"/>
    </source>
</evidence>
<dbReference type="EMBL" id="QGGY01000010">
    <property type="protein sequence ID" value="PWJ74122.1"/>
    <property type="molecule type" value="Genomic_DNA"/>
</dbReference>
<dbReference type="Pfam" id="PF00126">
    <property type="entry name" value="HTH_1"/>
    <property type="match status" value="1"/>
</dbReference>
<dbReference type="InterPro" id="IPR000847">
    <property type="entry name" value="LysR_HTH_N"/>
</dbReference>
<dbReference type="InterPro" id="IPR005119">
    <property type="entry name" value="LysR_subst-bd"/>
</dbReference>
<dbReference type="FunFam" id="1.10.10.10:FF:000001">
    <property type="entry name" value="LysR family transcriptional regulator"/>
    <property type="match status" value="1"/>
</dbReference>
<dbReference type="PANTHER" id="PTHR30126">
    <property type="entry name" value="HTH-TYPE TRANSCRIPTIONAL REGULATOR"/>
    <property type="match status" value="1"/>
</dbReference>
<dbReference type="PRINTS" id="PR00039">
    <property type="entry name" value="HTHLYSR"/>
</dbReference>
<dbReference type="Gene3D" id="3.40.190.290">
    <property type="match status" value="1"/>
</dbReference>
<dbReference type="CDD" id="cd08420">
    <property type="entry name" value="PBP2_CysL_like"/>
    <property type="match status" value="1"/>
</dbReference>
<dbReference type="RefSeq" id="WP_109747459.1">
    <property type="nucleotide sequence ID" value="NZ_JANKBI010000009.1"/>
</dbReference>
<evidence type="ECO:0000313" key="8">
    <source>
        <dbReference type="Proteomes" id="UP000245412"/>
    </source>
</evidence>
<keyword evidence="4" id="KW-0804">Transcription</keyword>
<dbReference type="Gene3D" id="1.10.10.10">
    <property type="entry name" value="Winged helix-like DNA-binding domain superfamily/Winged helix DNA-binding domain"/>
    <property type="match status" value="1"/>
</dbReference>
<dbReference type="GO" id="GO:0003700">
    <property type="term" value="F:DNA-binding transcription factor activity"/>
    <property type="evidence" value="ECO:0007669"/>
    <property type="project" value="InterPro"/>
</dbReference>
<evidence type="ECO:0000256" key="2">
    <source>
        <dbReference type="ARBA" id="ARBA00023015"/>
    </source>
</evidence>